<accession>A0A433VHU5</accession>
<evidence type="ECO:0000313" key="3">
    <source>
        <dbReference type="Proteomes" id="UP000271624"/>
    </source>
</evidence>
<feature type="transmembrane region" description="Helical" evidence="1">
    <location>
        <begin position="131"/>
        <end position="150"/>
    </location>
</feature>
<name>A0A433VHU5_9CYAN</name>
<organism evidence="2 3">
    <name type="scientific">Dulcicalothrix desertica PCC 7102</name>
    <dbReference type="NCBI Taxonomy" id="232991"/>
    <lineage>
        <taxon>Bacteria</taxon>
        <taxon>Bacillati</taxon>
        <taxon>Cyanobacteriota</taxon>
        <taxon>Cyanophyceae</taxon>
        <taxon>Nostocales</taxon>
        <taxon>Calotrichaceae</taxon>
        <taxon>Dulcicalothrix</taxon>
    </lineage>
</organism>
<feature type="transmembrane region" description="Helical" evidence="1">
    <location>
        <begin position="66"/>
        <end position="93"/>
    </location>
</feature>
<dbReference type="EMBL" id="RSCL01000008">
    <property type="protein sequence ID" value="RUT05671.1"/>
    <property type="molecule type" value="Genomic_DNA"/>
</dbReference>
<dbReference type="AlphaFoldDB" id="A0A433VHU5"/>
<comment type="caution">
    <text evidence="2">The sequence shown here is derived from an EMBL/GenBank/DDBJ whole genome shotgun (WGS) entry which is preliminary data.</text>
</comment>
<feature type="transmembrane region" description="Helical" evidence="1">
    <location>
        <begin position="238"/>
        <end position="259"/>
    </location>
</feature>
<feature type="transmembrane region" description="Helical" evidence="1">
    <location>
        <begin position="36"/>
        <end position="59"/>
    </location>
</feature>
<gene>
    <name evidence="2" type="ORF">DSM106972_036780</name>
</gene>
<feature type="transmembrane region" description="Helical" evidence="1">
    <location>
        <begin position="279"/>
        <end position="304"/>
    </location>
</feature>
<reference evidence="2" key="1">
    <citation type="submission" date="2018-12" db="EMBL/GenBank/DDBJ databases">
        <authorList>
            <person name="Will S."/>
            <person name="Neumann-Schaal M."/>
            <person name="Henke P."/>
        </authorList>
    </citation>
    <scope>NUCLEOTIDE SEQUENCE</scope>
    <source>
        <strain evidence="2">PCC 7102</strain>
    </source>
</reference>
<evidence type="ECO:0000313" key="2">
    <source>
        <dbReference type="EMBL" id="RUT05671.1"/>
    </source>
</evidence>
<reference evidence="2" key="2">
    <citation type="journal article" date="2019" name="Genome Biol. Evol.">
        <title>Day and night: Metabolic profiles and evolutionary relationships of six axenic non-marine cyanobacteria.</title>
        <authorList>
            <person name="Will S.E."/>
            <person name="Henke P."/>
            <person name="Boedeker C."/>
            <person name="Huang S."/>
            <person name="Brinkmann H."/>
            <person name="Rohde M."/>
            <person name="Jarek M."/>
            <person name="Friedl T."/>
            <person name="Seufert S."/>
            <person name="Schumacher M."/>
            <person name="Overmann J."/>
            <person name="Neumann-Schaal M."/>
            <person name="Petersen J."/>
        </authorList>
    </citation>
    <scope>NUCLEOTIDE SEQUENCE [LARGE SCALE GENOMIC DNA]</scope>
    <source>
        <strain evidence="2">PCC 7102</strain>
    </source>
</reference>
<proteinExistence type="predicted"/>
<protein>
    <recommendedName>
        <fullName evidence="4">CAAX protease</fullName>
    </recommendedName>
</protein>
<sequence length="1196" mass="134959">MTEAEFNRFWELLGAVLALKPRAFEQIYAQRVDATIALIIVLAAGLSQEVAQSIVLFVNRVKPLRFILCLIVGAVLFAMGYFFLVCSTSVISFSPFINHAPFRTIAKILGFSYAPLMFSFLGAIPYLGVPILTLLSLWSLLAMVVGLSVVLDTSTWQAFAAVGFGWFTLQILQNTIGQPLAECGNWLVNQVAGVQLVRRPQAVFAMMQQRLLSWGNSASSSSREKQEKSSRSRHQQQIIGLFTLGCITFVVMLILSPVQSWWFGWSADLASIPKLVFDLFWIGFIGIIVAALLAPLEALGWWAGWYSDEINDSKENWKSDVKVTPTPQKISRYIVYLDGVGQSTFEYLPDIQEFLEKLALALPQDVLLIDGIMPYSVRNKPLTGNRPLAIFWRWANRLQVKNPASILGFFVNLRNVLVVAVSADQRYGQIYNFGIAKVIYKSILEKGYQPNSGVPITLIGFSGGGQMGAGAAPFLRQALNAPIELISLAGVMSANVNVMHLTHLYHLVGDKDTVERIGSSMFPGRWPMFFLSYWNRAKRKGKISFISLGAVGHQLPGGLMDPNEFLPDGRSFLQQTIDWVIKIISGTLPMKLTQKQKISDYERYQQAAFNQPSNYPINQVVSSELYRPIAVWMGRLILPSSEERPNVQGALFEVYHADSAYRRLVGQIVNLRWSNDSDVQAYVRAISKDVHFNADAEYSSKQGRVHPERINHWRSLNPLESLAGARPHDDVIVMLPEPVVVEETDSQNEYRTNLYISQEPTQITGRFYGLVKFLHPLDTHNNPPEEFRVVHFNRTSRQFDGISETIKLPHVIANQQGIHPSTTNCLENSPLNETGWYIYGANDINGIFVVQAIAPRALLRVEPNQVIHGEKPALHYLKHQSWADIKAQKGHISSTLLVPQQQNQSVDAWRNHDYALVIHVYGGIGGKKQEKATKGPLYFGHFAYGIAQVVWEPLCDELRFDIKYYQVYTHNHEGIISGAIHWSRFMGDRQFGWLGTRPVVDLLIKLDAFTQEYEVSEGQRSVLLNLMRHLEAMSARYRIGNGTGGTYVTPANNCVQDANQAFYGSVQQLETNIKSNPATLQNWLRNFPEQTERFEQLVQLNYHLKRKLLPFNNLRPDWENHEYTFGVSLEERPLKHLVRAIGSFRTILPRLTSDTVAKIFIEQGAMVWVLRTLQVGGFDSDIEPVAPTNLQFGRSR</sequence>
<feature type="transmembrane region" description="Helical" evidence="1">
    <location>
        <begin position="105"/>
        <end position="124"/>
    </location>
</feature>
<dbReference type="OrthoDB" id="5141003at2"/>
<dbReference type="RefSeq" id="WP_127082125.1">
    <property type="nucleotide sequence ID" value="NZ_RSCL01000008.1"/>
</dbReference>
<keyword evidence="3" id="KW-1185">Reference proteome</keyword>
<dbReference type="Proteomes" id="UP000271624">
    <property type="component" value="Unassembled WGS sequence"/>
</dbReference>
<evidence type="ECO:0000256" key="1">
    <source>
        <dbReference type="SAM" id="Phobius"/>
    </source>
</evidence>
<keyword evidence="1" id="KW-0472">Membrane</keyword>
<keyword evidence="1" id="KW-1133">Transmembrane helix</keyword>
<evidence type="ECO:0008006" key="4">
    <source>
        <dbReference type="Google" id="ProtNLM"/>
    </source>
</evidence>
<keyword evidence="1" id="KW-0812">Transmembrane</keyword>